<comment type="subcellular location">
    <subcellularLocation>
        <location evidence="1">Cell membrane</location>
        <topology evidence="1">Multi-pass membrane protein</topology>
    </subcellularLocation>
</comment>
<dbReference type="GO" id="GO:0005886">
    <property type="term" value="C:plasma membrane"/>
    <property type="evidence" value="ECO:0007669"/>
    <property type="project" value="UniProtKB-SubCell"/>
</dbReference>
<organism evidence="9 10">
    <name type="scientific">Clostridium uliginosum</name>
    <dbReference type="NCBI Taxonomy" id="119641"/>
    <lineage>
        <taxon>Bacteria</taxon>
        <taxon>Bacillati</taxon>
        <taxon>Bacillota</taxon>
        <taxon>Clostridia</taxon>
        <taxon>Eubacteriales</taxon>
        <taxon>Clostridiaceae</taxon>
        <taxon>Clostridium</taxon>
    </lineage>
</organism>
<dbReference type="Pfam" id="PF01032">
    <property type="entry name" value="FecCD"/>
    <property type="match status" value="1"/>
</dbReference>
<dbReference type="SUPFAM" id="SSF81345">
    <property type="entry name" value="ABC transporter involved in vitamin B12 uptake, BtuC"/>
    <property type="match status" value="1"/>
</dbReference>
<dbReference type="InterPro" id="IPR000522">
    <property type="entry name" value="ABC_transptr_permease_BtuC"/>
</dbReference>
<proteinExistence type="inferred from homology"/>
<feature type="transmembrane region" description="Helical" evidence="8">
    <location>
        <begin position="76"/>
        <end position="98"/>
    </location>
</feature>
<keyword evidence="5 8" id="KW-0812">Transmembrane</keyword>
<evidence type="ECO:0000256" key="7">
    <source>
        <dbReference type="ARBA" id="ARBA00023136"/>
    </source>
</evidence>
<evidence type="ECO:0000256" key="8">
    <source>
        <dbReference type="SAM" id="Phobius"/>
    </source>
</evidence>
<reference evidence="9 10" key="1">
    <citation type="submission" date="2016-10" db="EMBL/GenBank/DDBJ databases">
        <authorList>
            <person name="de Groot N.N."/>
        </authorList>
    </citation>
    <scope>NUCLEOTIDE SEQUENCE [LARGE SCALE GENOMIC DNA]</scope>
    <source>
        <strain evidence="9 10">DSM 12992</strain>
    </source>
</reference>
<feature type="transmembrane region" description="Helical" evidence="8">
    <location>
        <begin position="327"/>
        <end position="346"/>
    </location>
</feature>
<keyword evidence="4" id="KW-1003">Cell membrane</keyword>
<evidence type="ECO:0000313" key="10">
    <source>
        <dbReference type="Proteomes" id="UP000199263"/>
    </source>
</evidence>
<keyword evidence="10" id="KW-1185">Reference proteome</keyword>
<dbReference type="PANTHER" id="PTHR30472">
    <property type="entry name" value="FERRIC ENTEROBACTIN TRANSPORT SYSTEM PERMEASE PROTEIN"/>
    <property type="match status" value="1"/>
</dbReference>
<dbReference type="FunFam" id="1.10.3470.10:FF:000001">
    <property type="entry name" value="Vitamin B12 ABC transporter permease BtuC"/>
    <property type="match status" value="1"/>
</dbReference>
<dbReference type="STRING" id="119641.SAMN05421842_11951"/>
<feature type="transmembrane region" description="Helical" evidence="8">
    <location>
        <begin position="208"/>
        <end position="232"/>
    </location>
</feature>
<feature type="transmembrane region" description="Helical" evidence="8">
    <location>
        <begin position="253"/>
        <end position="286"/>
    </location>
</feature>
<evidence type="ECO:0000256" key="1">
    <source>
        <dbReference type="ARBA" id="ARBA00004651"/>
    </source>
</evidence>
<keyword evidence="6 8" id="KW-1133">Transmembrane helix</keyword>
<protein>
    <submittedName>
        <fullName evidence="9">Iron complex transport system permease protein</fullName>
    </submittedName>
</protein>
<feature type="transmembrane region" description="Helical" evidence="8">
    <location>
        <begin position="165"/>
        <end position="188"/>
    </location>
</feature>
<dbReference type="Proteomes" id="UP000199263">
    <property type="component" value="Unassembled WGS sequence"/>
</dbReference>
<evidence type="ECO:0000256" key="6">
    <source>
        <dbReference type="ARBA" id="ARBA00022989"/>
    </source>
</evidence>
<comment type="similarity">
    <text evidence="2">Belongs to the binding-protein-dependent transport system permease family. FecCD subfamily.</text>
</comment>
<dbReference type="OrthoDB" id="9792889at2"/>
<dbReference type="CDD" id="cd06550">
    <property type="entry name" value="TM_ABC_iron-siderophores_like"/>
    <property type="match status" value="1"/>
</dbReference>
<dbReference type="EMBL" id="FOMG01000019">
    <property type="protein sequence ID" value="SFD09384.1"/>
    <property type="molecule type" value="Genomic_DNA"/>
</dbReference>
<dbReference type="Gene3D" id="1.10.3470.10">
    <property type="entry name" value="ABC transporter involved in vitamin B12 uptake, BtuC"/>
    <property type="match status" value="1"/>
</dbReference>
<feature type="transmembrane region" description="Helical" evidence="8">
    <location>
        <begin position="298"/>
        <end position="315"/>
    </location>
</feature>
<dbReference type="PANTHER" id="PTHR30472:SF25">
    <property type="entry name" value="ABC TRANSPORTER PERMEASE PROTEIN MJ0876-RELATED"/>
    <property type="match status" value="1"/>
</dbReference>
<dbReference type="GO" id="GO:0033214">
    <property type="term" value="P:siderophore-iron import into cell"/>
    <property type="evidence" value="ECO:0007669"/>
    <property type="project" value="TreeGrafter"/>
</dbReference>
<evidence type="ECO:0000256" key="3">
    <source>
        <dbReference type="ARBA" id="ARBA00022448"/>
    </source>
</evidence>
<gene>
    <name evidence="9" type="ORF">SAMN05421842_11951</name>
</gene>
<feature type="transmembrane region" description="Helical" evidence="8">
    <location>
        <begin position="105"/>
        <end position="128"/>
    </location>
</feature>
<dbReference type="GO" id="GO:0022857">
    <property type="term" value="F:transmembrane transporter activity"/>
    <property type="evidence" value="ECO:0007669"/>
    <property type="project" value="InterPro"/>
</dbReference>
<name>A0A1I1PHQ6_9CLOT</name>
<sequence length="355" mass="37628">MIGIKNRRGLVLIPLLIFVLLTSVIATISIGSADVPINKVYRVLWDIILNDGQGVKNGLCSTAHYHIIWDIRLPRVIIGILCGAGLATCGAVMQALVLNPIADPYVLGVSSGASAGAAWALLMPLPYFVGQHQVTVTAMLGAMIASFFVYTMAKIGSGGKLKPVTLILSGTAINAVMSAITSLLIFMAKSHESISAVYNWQMGSIASAQWSTLPLPAIGVIFSIIVFIRYGVKFNLMMMGDDDAIALGMNVKFFRTIMMALVAVVVATLVSVTGIIGFVGLMIPHIVRLIAKTSDNSSIILLSAIVGAIFLIWADAGARGFFGAAELPLGIITAFIGAPFFLYLMAKKSYGGKME</sequence>
<dbReference type="RefSeq" id="WP_090092265.1">
    <property type="nucleotide sequence ID" value="NZ_FOMG01000019.1"/>
</dbReference>
<evidence type="ECO:0000256" key="4">
    <source>
        <dbReference type="ARBA" id="ARBA00022475"/>
    </source>
</evidence>
<evidence type="ECO:0000256" key="2">
    <source>
        <dbReference type="ARBA" id="ARBA00007935"/>
    </source>
</evidence>
<evidence type="ECO:0000313" key="9">
    <source>
        <dbReference type="EMBL" id="SFD09384.1"/>
    </source>
</evidence>
<feature type="transmembrane region" description="Helical" evidence="8">
    <location>
        <begin position="134"/>
        <end position="153"/>
    </location>
</feature>
<evidence type="ECO:0000256" key="5">
    <source>
        <dbReference type="ARBA" id="ARBA00022692"/>
    </source>
</evidence>
<keyword evidence="3" id="KW-0813">Transport</keyword>
<dbReference type="InterPro" id="IPR037294">
    <property type="entry name" value="ABC_BtuC-like"/>
</dbReference>
<dbReference type="AlphaFoldDB" id="A0A1I1PHQ6"/>
<accession>A0A1I1PHQ6</accession>
<keyword evidence="7 8" id="KW-0472">Membrane</keyword>